<reference evidence="9 10" key="1">
    <citation type="journal article" date="2012" name="Genome Biol.">
        <title>Genome and low-iron response of an oceanic diatom adapted to chronic iron limitation.</title>
        <authorList>
            <person name="Lommer M."/>
            <person name="Specht M."/>
            <person name="Roy A.S."/>
            <person name="Kraemer L."/>
            <person name="Andreson R."/>
            <person name="Gutowska M.A."/>
            <person name="Wolf J."/>
            <person name="Bergner S.V."/>
            <person name="Schilhabel M.B."/>
            <person name="Klostermeier U.C."/>
            <person name="Beiko R.G."/>
            <person name="Rosenstiel P."/>
            <person name="Hippler M."/>
            <person name="Laroche J."/>
        </authorList>
    </citation>
    <scope>NUCLEOTIDE SEQUENCE [LARGE SCALE GENOMIC DNA]</scope>
    <source>
        <strain evidence="9 10">CCMP1005</strain>
    </source>
</reference>
<keyword evidence="6" id="KW-0472">Membrane</keyword>
<dbReference type="PANTHER" id="PTHR10159:SF529">
    <property type="entry name" value="TYROSINE-PROTEIN PHOSPHATASE DOMAIN-CONTAINING PROTEIN"/>
    <property type="match status" value="1"/>
</dbReference>
<dbReference type="InterPro" id="IPR000387">
    <property type="entry name" value="Tyr_Pase_dom"/>
</dbReference>
<keyword evidence="3" id="KW-0378">Hydrolase</keyword>
<evidence type="ECO:0000256" key="3">
    <source>
        <dbReference type="ARBA" id="ARBA00022801"/>
    </source>
</evidence>
<dbReference type="EC" id="3.1.3.48" evidence="2"/>
<evidence type="ECO:0000256" key="1">
    <source>
        <dbReference type="ARBA" id="ARBA00008601"/>
    </source>
</evidence>
<keyword evidence="6" id="KW-1133">Transmembrane helix</keyword>
<dbReference type="GO" id="GO:0043409">
    <property type="term" value="P:negative regulation of MAPK cascade"/>
    <property type="evidence" value="ECO:0007669"/>
    <property type="project" value="TreeGrafter"/>
</dbReference>
<dbReference type="SMART" id="SM00195">
    <property type="entry name" value="DSPc"/>
    <property type="match status" value="1"/>
</dbReference>
<name>K0TIW0_THAOC</name>
<dbReference type="SUPFAM" id="SSF52799">
    <property type="entry name" value="(Phosphotyrosine protein) phosphatases II"/>
    <property type="match status" value="1"/>
</dbReference>
<evidence type="ECO:0000259" key="7">
    <source>
        <dbReference type="PROSITE" id="PS50054"/>
    </source>
</evidence>
<feature type="transmembrane region" description="Helical" evidence="6">
    <location>
        <begin position="566"/>
        <end position="588"/>
    </location>
</feature>
<organism evidence="9 10">
    <name type="scientific">Thalassiosira oceanica</name>
    <name type="common">Marine diatom</name>
    <dbReference type="NCBI Taxonomy" id="159749"/>
    <lineage>
        <taxon>Eukaryota</taxon>
        <taxon>Sar</taxon>
        <taxon>Stramenopiles</taxon>
        <taxon>Ochrophyta</taxon>
        <taxon>Bacillariophyta</taxon>
        <taxon>Coscinodiscophyceae</taxon>
        <taxon>Thalassiosirophycidae</taxon>
        <taxon>Thalassiosirales</taxon>
        <taxon>Thalassiosiraceae</taxon>
        <taxon>Thalassiosira</taxon>
    </lineage>
</organism>
<feature type="region of interest" description="Disordered" evidence="5">
    <location>
        <begin position="142"/>
        <end position="162"/>
    </location>
</feature>
<dbReference type="OrthoDB" id="10252009at2759"/>
<feature type="domain" description="Tyrosine-protein phosphatase" evidence="7">
    <location>
        <begin position="268"/>
        <end position="415"/>
    </location>
</feature>
<evidence type="ECO:0000256" key="6">
    <source>
        <dbReference type="SAM" id="Phobius"/>
    </source>
</evidence>
<dbReference type="EMBL" id="AGNL01004251">
    <property type="protein sequence ID" value="EJK73731.1"/>
    <property type="molecule type" value="Genomic_DNA"/>
</dbReference>
<feature type="domain" description="Tyrosine specific protein phosphatases" evidence="8">
    <location>
        <begin position="341"/>
        <end position="393"/>
    </location>
</feature>
<comment type="similarity">
    <text evidence="1">Belongs to the protein-tyrosine phosphatase family. Non-receptor class dual specificity subfamily.</text>
</comment>
<evidence type="ECO:0000256" key="2">
    <source>
        <dbReference type="ARBA" id="ARBA00013064"/>
    </source>
</evidence>
<dbReference type="InterPro" id="IPR029021">
    <property type="entry name" value="Prot-tyrosine_phosphatase-like"/>
</dbReference>
<comment type="caution">
    <text evidence="9">The sequence shown here is derived from an EMBL/GenBank/DDBJ whole genome shotgun (WGS) entry which is preliminary data.</text>
</comment>
<keyword evidence="6" id="KW-0812">Transmembrane</keyword>
<evidence type="ECO:0000256" key="4">
    <source>
        <dbReference type="ARBA" id="ARBA00022912"/>
    </source>
</evidence>
<dbReference type="Gene3D" id="3.90.190.10">
    <property type="entry name" value="Protein tyrosine phosphatase superfamily"/>
    <property type="match status" value="1"/>
</dbReference>
<dbReference type="PROSITE" id="PS50056">
    <property type="entry name" value="TYR_PHOSPHATASE_2"/>
    <property type="match status" value="1"/>
</dbReference>
<gene>
    <name evidence="9" type="ORF">THAOC_04629</name>
</gene>
<dbReference type="PANTHER" id="PTHR10159">
    <property type="entry name" value="DUAL SPECIFICITY PROTEIN PHOSPHATASE"/>
    <property type="match status" value="1"/>
</dbReference>
<proteinExistence type="inferred from homology"/>
<evidence type="ECO:0000259" key="8">
    <source>
        <dbReference type="PROSITE" id="PS50056"/>
    </source>
</evidence>
<dbReference type="PROSITE" id="PS50054">
    <property type="entry name" value="TYR_PHOSPHATASE_DUAL"/>
    <property type="match status" value="1"/>
</dbReference>
<dbReference type="InterPro" id="IPR020422">
    <property type="entry name" value="TYR_PHOSPHATASE_DUAL_dom"/>
</dbReference>
<protein>
    <recommendedName>
        <fullName evidence="2">protein-tyrosine-phosphatase</fullName>
        <ecNumber evidence="2">3.1.3.48</ecNumber>
    </recommendedName>
</protein>
<evidence type="ECO:0000256" key="5">
    <source>
        <dbReference type="SAM" id="MobiDB-lite"/>
    </source>
</evidence>
<dbReference type="AlphaFoldDB" id="K0TIW0"/>
<accession>K0TIW0</accession>
<feature type="compositionally biased region" description="Basic and acidic residues" evidence="5">
    <location>
        <begin position="1"/>
        <end position="18"/>
    </location>
</feature>
<feature type="transmembrane region" description="Helical" evidence="6">
    <location>
        <begin position="595"/>
        <end position="615"/>
    </location>
</feature>
<feature type="region of interest" description="Disordered" evidence="5">
    <location>
        <begin position="64"/>
        <end position="84"/>
    </location>
</feature>
<feature type="non-terminal residue" evidence="9">
    <location>
        <position position="633"/>
    </location>
</feature>
<dbReference type="InterPro" id="IPR000340">
    <property type="entry name" value="Dual-sp_phosphatase_cat-dom"/>
</dbReference>
<feature type="transmembrane region" description="Helical" evidence="6">
    <location>
        <begin position="444"/>
        <end position="464"/>
    </location>
</feature>
<evidence type="ECO:0000313" key="9">
    <source>
        <dbReference type="EMBL" id="EJK73731.1"/>
    </source>
</evidence>
<dbReference type="CDD" id="cd14498">
    <property type="entry name" value="DSP"/>
    <property type="match status" value="1"/>
</dbReference>
<dbReference type="GO" id="GO:0004725">
    <property type="term" value="F:protein tyrosine phosphatase activity"/>
    <property type="evidence" value="ECO:0007669"/>
    <property type="project" value="UniProtKB-EC"/>
</dbReference>
<dbReference type="Proteomes" id="UP000266841">
    <property type="component" value="Unassembled WGS sequence"/>
</dbReference>
<feature type="transmembrane region" description="Helical" evidence="6">
    <location>
        <begin position="537"/>
        <end position="560"/>
    </location>
</feature>
<keyword evidence="10" id="KW-1185">Reference proteome</keyword>
<feature type="region of interest" description="Disordered" evidence="5">
    <location>
        <begin position="1"/>
        <end position="38"/>
    </location>
</feature>
<sequence length="633" mass="68833">MPSDGGHLHDANRGHSAEQRQPPNAVGQRGSTGKVFFEENTVVHSRMMSHGSPYVDEEEDDLEFSNGIVHPPTSFSDPDEDRREKFVRDGASKRRRRMPYRPSPEQMTWIETAGYAVVVLGTVAACLAVGYHLGARAPRDPAQESQELLKSNEHANPEGEGVLDASESYGKELTMNDIIVAAATDDAETPADYVFESSIDISGMTQKDKLLLTTLARYDFMRDGMTRLIEEEYIDVVRSPDAQWEDGDYYMVDAALEAMQMYLKADYEPVEIQGHPFMYLGSVGAALNDEALEEYGITDIIDWSMTSKCNLYDEKFDYMCINDVRNAADLGHNLKKLDAAVDYIEQVRRRRGSVLVHCWYGKNRSVSTLIAYLMKYEGMEIEAATELLLDARPFAEPYLWRLEEVQQELLRPEVKHFAAGLLLCTVAAELLPSMEAATGLPENVAAVAGFGLGVAAMISLGFLVPDTEGDDGGGGKGENPRRSSSLLERSSSLRRKSRGYGAMARDCSAAALAVGERLPLNNSLGDVDRADRTSFPAVLVTAIAIDGSIDGLLIGIATAAGSSAGLMMAASLCVEMGFLGITLAVALSGQRKHQALAASLVGPIAIVAAISHSPMRSGQPLPDYDTRALSVIV</sequence>
<evidence type="ECO:0000313" key="10">
    <source>
        <dbReference type="Proteomes" id="UP000266841"/>
    </source>
</evidence>
<feature type="region of interest" description="Disordered" evidence="5">
    <location>
        <begin position="469"/>
        <end position="499"/>
    </location>
</feature>
<dbReference type="Pfam" id="PF00782">
    <property type="entry name" value="DSPc"/>
    <property type="match status" value="1"/>
</dbReference>
<dbReference type="GO" id="GO:0005737">
    <property type="term" value="C:cytoplasm"/>
    <property type="evidence" value="ECO:0007669"/>
    <property type="project" value="TreeGrafter"/>
</dbReference>
<keyword evidence="4" id="KW-0904">Protein phosphatase</keyword>
<dbReference type="eggNOG" id="KOG1716">
    <property type="taxonomic scope" value="Eukaryota"/>
</dbReference>